<dbReference type="GO" id="GO:0008551">
    <property type="term" value="F:P-type cadmium transporter activity"/>
    <property type="evidence" value="ECO:0007669"/>
    <property type="project" value="UniProtKB-EC"/>
</dbReference>
<keyword evidence="4" id="KW-0812">Transmembrane</keyword>
<dbReference type="InterPro" id="IPR001757">
    <property type="entry name" value="P_typ_ATPase"/>
</dbReference>
<evidence type="ECO:0000256" key="8">
    <source>
        <dbReference type="ARBA" id="ARBA00039103"/>
    </source>
</evidence>
<dbReference type="PROSITE" id="PS00154">
    <property type="entry name" value="ATPASE_E1_E2"/>
    <property type="match status" value="1"/>
</dbReference>
<gene>
    <name evidence="12" type="ORF">SAMN05421767_101101</name>
</gene>
<dbReference type="SUPFAM" id="SSF81653">
    <property type="entry name" value="Calcium ATPase, transduction domain A"/>
    <property type="match status" value="1"/>
</dbReference>
<dbReference type="PANTHER" id="PTHR48085">
    <property type="entry name" value="CADMIUM/ZINC-TRANSPORTING ATPASE HMA2-RELATED"/>
    <property type="match status" value="1"/>
</dbReference>
<dbReference type="Gene3D" id="2.70.150.10">
    <property type="entry name" value="Calcium-transporting ATPase, cytoplasmic transduction domain A"/>
    <property type="match status" value="1"/>
</dbReference>
<dbReference type="InterPro" id="IPR059000">
    <property type="entry name" value="ATPase_P-type_domA"/>
</dbReference>
<dbReference type="Pfam" id="PF00702">
    <property type="entry name" value="Hydrolase"/>
    <property type="match status" value="1"/>
</dbReference>
<name>A0A1H9H0H4_9LACT</name>
<evidence type="ECO:0000256" key="6">
    <source>
        <dbReference type="ARBA" id="ARBA00022989"/>
    </source>
</evidence>
<protein>
    <recommendedName>
        <fullName evidence="8">Cd(2+)-exporting ATPase</fullName>
        <ecNumber evidence="8">7.2.2.21</ecNumber>
    </recommendedName>
</protein>
<dbReference type="SFLD" id="SFLDF00027">
    <property type="entry name" value="p-type_atpase"/>
    <property type="match status" value="1"/>
</dbReference>
<dbReference type="InterPro" id="IPR023214">
    <property type="entry name" value="HAD_sf"/>
</dbReference>
<dbReference type="PROSITE" id="PS01229">
    <property type="entry name" value="COF_2"/>
    <property type="match status" value="1"/>
</dbReference>
<dbReference type="InterPro" id="IPR044492">
    <property type="entry name" value="P_typ_ATPase_HD_dom"/>
</dbReference>
<keyword evidence="10" id="KW-1003">Cell membrane</keyword>
<dbReference type="EMBL" id="FOGF01000001">
    <property type="protein sequence ID" value="SEQ55820.1"/>
    <property type="molecule type" value="Genomic_DNA"/>
</dbReference>
<dbReference type="Pfam" id="PF00122">
    <property type="entry name" value="E1-E2_ATPase"/>
    <property type="match status" value="1"/>
</dbReference>
<keyword evidence="10" id="KW-0479">Metal-binding</keyword>
<dbReference type="GO" id="GO:0005886">
    <property type="term" value="C:plasma membrane"/>
    <property type="evidence" value="ECO:0007669"/>
    <property type="project" value="UniProtKB-SubCell"/>
</dbReference>
<keyword evidence="6" id="KW-1133">Transmembrane helix</keyword>
<evidence type="ECO:0000313" key="13">
    <source>
        <dbReference type="Proteomes" id="UP000198556"/>
    </source>
</evidence>
<keyword evidence="7" id="KW-0472">Membrane</keyword>
<evidence type="ECO:0000256" key="3">
    <source>
        <dbReference type="ARBA" id="ARBA00022539"/>
    </source>
</evidence>
<dbReference type="Gene3D" id="3.40.50.1000">
    <property type="entry name" value="HAD superfamily/HAD-like"/>
    <property type="match status" value="1"/>
</dbReference>
<dbReference type="InterPro" id="IPR051014">
    <property type="entry name" value="Cation_Transport_ATPase_IB"/>
</dbReference>
<dbReference type="InterPro" id="IPR018303">
    <property type="entry name" value="ATPase_P-typ_P_site"/>
</dbReference>
<dbReference type="PANTHER" id="PTHR48085:SF5">
    <property type="entry name" value="CADMIUM_ZINC-TRANSPORTING ATPASE HMA4-RELATED"/>
    <property type="match status" value="1"/>
</dbReference>
<evidence type="ECO:0000256" key="7">
    <source>
        <dbReference type="ARBA" id="ARBA00023136"/>
    </source>
</evidence>
<proteinExistence type="inferred from homology"/>
<dbReference type="GO" id="GO:0046872">
    <property type="term" value="F:metal ion binding"/>
    <property type="evidence" value="ECO:0007669"/>
    <property type="project" value="UniProtKB-KW"/>
</dbReference>
<keyword evidence="5" id="KW-1278">Translocase</keyword>
<dbReference type="STRING" id="137733.SAMN05421767_101101"/>
<dbReference type="SFLD" id="SFLDS00003">
    <property type="entry name" value="Haloacid_Dehalogenase"/>
    <property type="match status" value="1"/>
</dbReference>
<dbReference type="NCBIfam" id="TIGR01525">
    <property type="entry name" value="ATPase-IB_hvy"/>
    <property type="match status" value="1"/>
</dbReference>
<feature type="domain" description="P-type ATPase A" evidence="11">
    <location>
        <begin position="200"/>
        <end position="290"/>
    </location>
</feature>
<dbReference type="InterPro" id="IPR027256">
    <property type="entry name" value="P-typ_ATPase_IB"/>
</dbReference>
<dbReference type="SFLD" id="SFLDG00002">
    <property type="entry name" value="C1.7:_P-type_atpase_like"/>
    <property type="match status" value="1"/>
</dbReference>
<dbReference type="RefSeq" id="WP_089745542.1">
    <property type="nucleotide sequence ID" value="NZ_FOGF01000001.1"/>
</dbReference>
<dbReference type="InterPro" id="IPR008250">
    <property type="entry name" value="ATPase_P-typ_transduc_dom_A_sf"/>
</dbReference>
<reference evidence="12 13" key="1">
    <citation type="submission" date="2016-10" db="EMBL/GenBank/DDBJ databases">
        <authorList>
            <person name="de Groot N.N."/>
        </authorList>
    </citation>
    <scope>NUCLEOTIDE SEQUENCE [LARGE SCALE GENOMIC DNA]</scope>
    <source>
        <strain evidence="12 13">DSM 15827</strain>
    </source>
</reference>
<dbReference type="AlphaFoldDB" id="A0A1H9H0H4"/>
<organism evidence="12 13">
    <name type="scientific">Granulicatella balaenopterae</name>
    <dbReference type="NCBI Taxonomy" id="137733"/>
    <lineage>
        <taxon>Bacteria</taxon>
        <taxon>Bacillati</taxon>
        <taxon>Bacillota</taxon>
        <taxon>Bacilli</taxon>
        <taxon>Lactobacillales</taxon>
        <taxon>Carnobacteriaceae</taxon>
        <taxon>Granulicatella</taxon>
    </lineage>
</organism>
<comment type="subcellular location">
    <subcellularLocation>
        <location evidence="10">Cell membrane</location>
    </subcellularLocation>
    <subcellularLocation>
        <location evidence="1">Membrane</location>
        <topology evidence="1">Multi-pass membrane protein</topology>
    </subcellularLocation>
</comment>
<dbReference type="PRINTS" id="PR00120">
    <property type="entry name" value="HATPASE"/>
</dbReference>
<evidence type="ECO:0000256" key="4">
    <source>
        <dbReference type="ARBA" id="ARBA00022692"/>
    </source>
</evidence>
<dbReference type="OrthoDB" id="9813266at2"/>
<dbReference type="EC" id="7.2.2.21" evidence="8"/>
<evidence type="ECO:0000259" key="11">
    <source>
        <dbReference type="Pfam" id="PF00122"/>
    </source>
</evidence>
<evidence type="ECO:0000256" key="1">
    <source>
        <dbReference type="ARBA" id="ARBA00004141"/>
    </source>
</evidence>
<dbReference type="InterPro" id="IPR023299">
    <property type="entry name" value="ATPase_P-typ_cyto_dom_N"/>
</dbReference>
<dbReference type="SUPFAM" id="SSF56784">
    <property type="entry name" value="HAD-like"/>
    <property type="match status" value="1"/>
</dbReference>
<accession>A0A1H9H0H4</accession>
<dbReference type="Gene3D" id="3.40.1110.10">
    <property type="entry name" value="Calcium-transporting ATPase, cytoplasmic domain N"/>
    <property type="match status" value="1"/>
</dbReference>
<keyword evidence="10" id="KW-0547">Nucleotide-binding</keyword>
<evidence type="ECO:0000256" key="2">
    <source>
        <dbReference type="ARBA" id="ARBA00006024"/>
    </source>
</evidence>
<keyword evidence="3" id="KW-0104">Cadmium</keyword>
<dbReference type="InterPro" id="IPR036412">
    <property type="entry name" value="HAD-like_sf"/>
</dbReference>
<keyword evidence="13" id="KW-1185">Reference proteome</keyword>
<keyword evidence="10" id="KW-0067">ATP-binding</keyword>
<evidence type="ECO:0000256" key="5">
    <source>
        <dbReference type="ARBA" id="ARBA00022967"/>
    </source>
</evidence>
<evidence type="ECO:0000256" key="10">
    <source>
        <dbReference type="RuleBase" id="RU362081"/>
    </source>
</evidence>
<evidence type="ECO:0000256" key="9">
    <source>
        <dbReference type="ARBA" id="ARBA00049338"/>
    </source>
</evidence>
<sequence>MKDYKIIYQSKTRVRVRVSYRLTPDVRFYLDKLKGRFKDIRKIHFYNDSYTMAVEINHANANVVKEFLSAVEVDKVKECYLNPTQEKAITPYDIITKAVYRRMAHRFLTPPPLRLAITLKKTYAFYDDALESLRNKRLDMSVLDFTAIAIALLTGEMKTANTIMFLLNLGTDLDSWSYKKSIEDLEHNLLNQDAEIWIEKNGVRVLVTMNEITIGDHIVISEGNELKYDGVVVSGRAYMNESSLTGETFPISKKAGSKVFANTVVASGELVVEVTNDQANVHLHRLVDLIKESESITNSKQKLFIDKADDLVKYNFIGAAITYLLTGSFTKAISFLLVDYSCALKIATPITCLTAVNEAAEHGIVIKGSNNLEVYHDLTTFVFDKTGTLTTGIPTIERIVPFFGHSVEEVLRIGACLEEHVYHPFAQAVVEKAKQEHIEHEEMHGELQHIASKGIKSTIDGKNVVIGSRRFMKEEGMVLNDEQRAVISETEAFYHLLYLGFEDKVIALFCIDTPLRSDAIDTLQWLKRHGKKIVLLTGDTAERTNTLRQKITFDEVMTEVKPEDKFNYVKNHQESGERVLMIGDGLNDSAALSMADIGVVMDNSSDVARQSCDIILLSDQLHSLKTLTQLSEEMHQQLAKNLNRTVIVNTSLIGLGLFSIFPPNYLAVVHNLTTAGIVGSSFNYLKNKNIK</sequence>
<comment type="catalytic activity">
    <reaction evidence="9">
        <text>Cd(2+)(in) + ATP + H2O = Cd(2+)(out) + ADP + phosphate + H(+)</text>
        <dbReference type="Rhea" id="RHEA:12132"/>
        <dbReference type="ChEBI" id="CHEBI:15377"/>
        <dbReference type="ChEBI" id="CHEBI:15378"/>
        <dbReference type="ChEBI" id="CHEBI:30616"/>
        <dbReference type="ChEBI" id="CHEBI:43474"/>
        <dbReference type="ChEBI" id="CHEBI:48775"/>
        <dbReference type="ChEBI" id="CHEBI:456216"/>
        <dbReference type="EC" id="7.2.2.21"/>
    </reaction>
</comment>
<dbReference type="GO" id="GO:0016887">
    <property type="term" value="F:ATP hydrolysis activity"/>
    <property type="evidence" value="ECO:0007669"/>
    <property type="project" value="InterPro"/>
</dbReference>
<dbReference type="GO" id="GO:0005524">
    <property type="term" value="F:ATP binding"/>
    <property type="evidence" value="ECO:0007669"/>
    <property type="project" value="UniProtKB-UniRule"/>
</dbReference>
<evidence type="ECO:0000313" key="12">
    <source>
        <dbReference type="EMBL" id="SEQ55820.1"/>
    </source>
</evidence>
<comment type="similarity">
    <text evidence="2 10">Belongs to the cation transport ATPase (P-type) (TC 3.A.3) family. Type IB subfamily.</text>
</comment>
<dbReference type="Proteomes" id="UP000198556">
    <property type="component" value="Unassembled WGS sequence"/>
</dbReference>
<dbReference type="PRINTS" id="PR00119">
    <property type="entry name" value="CATATPASE"/>
</dbReference>
<dbReference type="NCBIfam" id="TIGR01494">
    <property type="entry name" value="ATPase_P-type"/>
    <property type="match status" value="1"/>
</dbReference>